<evidence type="ECO:0000313" key="3">
    <source>
        <dbReference type="Proteomes" id="UP000193623"/>
    </source>
</evidence>
<gene>
    <name evidence="2" type="primary">catD_2</name>
    <name evidence="2" type="ORF">PSJ8397_02369</name>
</gene>
<dbReference type="EMBL" id="FWFT01000003">
    <property type="protein sequence ID" value="SLN45305.1"/>
    <property type="molecule type" value="Genomic_DNA"/>
</dbReference>
<keyword evidence="2" id="KW-0378">Hydrolase</keyword>
<dbReference type="InterPro" id="IPR029058">
    <property type="entry name" value="AB_hydrolase_fold"/>
</dbReference>
<dbReference type="InterPro" id="IPR050266">
    <property type="entry name" value="AB_hydrolase_sf"/>
</dbReference>
<protein>
    <submittedName>
        <fullName evidence="2">3-oxoadipate enol-lactonase 2</fullName>
        <ecNumber evidence="2">3.1.1.24</ecNumber>
    </submittedName>
</protein>
<evidence type="ECO:0000313" key="2">
    <source>
        <dbReference type="EMBL" id="SLN45305.1"/>
    </source>
</evidence>
<sequence>MAPTDKTTTHKIAAKGATLHATSTGSGPPLLFIHALGLDHTVWQGVIRHFPDHCVITYDLRGHGASDAPTGPYAMGQLVADAEAVCVHFALKEACVIGHSVGGMIAQGLAVKRLDLVRALGLVATAAKFGQPGPWRERASTARTRGMAALAPDILTRWTPLGPHDAPLDAQLRATPPEGYASTCEAIAGTDFYTPTSGLRLSTLGLCGTLDAATPPDLVRETTDLIPGSTFHLIRGAGHMAPLTHPDMVADLIAVFLKGVGHV</sequence>
<dbReference type="RefSeq" id="WP_085864760.1">
    <property type="nucleotide sequence ID" value="NZ_FWFT01000003.1"/>
</dbReference>
<dbReference type="AlphaFoldDB" id="A0A1Y5SQB0"/>
<dbReference type="GO" id="GO:0047570">
    <property type="term" value="F:3-oxoadipate enol-lactonase activity"/>
    <property type="evidence" value="ECO:0007669"/>
    <property type="project" value="UniProtKB-EC"/>
</dbReference>
<keyword evidence="3" id="KW-1185">Reference proteome</keyword>
<dbReference type="Proteomes" id="UP000193623">
    <property type="component" value="Unassembled WGS sequence"/>
</dbReference>
<dbReference type="InterPro" id="IPR000073">
    <property type="entry name" value="AB_hydrolase_1"/>
</dbReference>
<dbReference type="SUPFAM" id="SSF53474">
    <property type="entry name" value="alpha/beta-Hydrolases"/>
    <property type="match status" value="1"/>
</dbReference>
<dbReference type="PRINTS" id="PR00111">
    <property type="entry name" value="ABHYDROLASE"/>
</dbReference>
<proteinExistence type="predicted"/>
<organism evidence="2 3">
    <name type="scientific">Pseudooctadecabacter jejudonensis</name>
    <dbReference type="NCBI Taxonomy" id="1391910"/>
    <lineage>
        <taxon>Bacteria</taxon>
        <taxon>Pseudomonadati</taxon>
        <taxon>Pseudomonadota</taxon>
        <taxon>Alphaproteobacteria</taxon>
        <taxon>Rhodobacterales</taxon>
        <taxon>Paracoccaceae</taxon>
        <taxon>Pseudooctadecabacter</taxon>
    </lineage>
</organism>
<dbReference type="Pfam" id="PF12697">
    <property type="entry name" value="Abhydrolase_6"/>
    <property type="match status" value="1"/>
</dbReference>
<evidence type="ECO:0000259" key="1">
    <source>
        <dbReference type="Pfam" id="PF12697"/>
    </source>
</evidence>
<accession>A0A1Y5SQB0</accession>
<name>A0A1Y5SQB0_9RHOB</name>
<dbReference type="OrthoDB" id="9793083at2"/>
<reference evidence="2 3" key="1">
    <citation type="submission" date="2017-03" db="EMBL/GenBank/DDBJ databases">
        <authorList>
            <person name="Afonso C.L."/>
            <person name="Miller P.J."/>
            <person name="Scott M.A."/>
            <person name="Spackman E."/>
            <person name="Goraichik I."/>
            <person name="Dimitrov K.M."/>
            <person name="Suarez D.L."/>
            <person name="Swayne D.E."/>
        </authorList>
    </citation>
    <scope>NUCLEOTIDE SEQUENCE [LARGE SCALE GENOMIC DNA]</scope>
    <source>
        <strain evidence="2 3">CECT 8397</strain>
    </source>
</reference>
<dbReference type="PANTHER" id="PTHR43798">
    <property type="entry name" value="MONOACYLGLYCEROL LIPASE"/>
    <property type="match status" value="1"/>
</dbReference>
<dbReference type="EC" id="3.1.1.24" evidence="2"/>
<dbReference type="Gene3D" id="3.40.50.1820">
    <property type="entry name" value="alpha/beta hydrolase"/>
    <property type="match status" value="1"/>
</dbReference>
<feature type="domain" description="AB hydrolase-1" evidence="1">
    <location>
        <begin position="30"/>
        <end position="251"/>
    </location>
</feature>